<dbReference type="Proteomes" id="UP000193560">
    <property type="component" value="Unassembled WGS sequence"/>
</dbReference>
<comment type="caution">
    <text evidence="1">The sequence shown here is derived from an EMBL/GenBank/DDBJ whole genome shotgun (WGS) entry which is preliminary data.</text>
</comment>
<organism evidence="1 2">
    <name type="scientific">Absidia repens</name>
    <dbReference type="NCBI Taxonomy" id="90262"/>
    <lineage>
        <taxon>Eukaryota</taxon>
        <taxon>Fungi</taxon>
        <taxon>Fungi incertae sedis</taxon>
        <taxon>Mucoromycota</taxon>
        <taxon>Mucoromycotina</taxon>
        <taxon>Mucoromycetes</taxon>
        <taxon>Mucorales</taxon>
        <taxon>Cunninghamellaceae</taxon>
        <taxon>Absidia</taxon>
    </lineage>
</organism>
<evidence type="ECO:0000313" key="2">
    <source>
        <dbReference type="Proteomes" id="UP000193560"/>
    </source>
</evidence>
<protein>
    <submittedName>
        <fullName evidence="1">Uncharacterized protein</fullName>
    </submittedName>
</protein>
<dbReference type="EMBL" id="MCGE01000046">
    <property type="protein sequence ID" value="ORZ05106.1"/>
    <property type="molecule type" value="Genomic_DNA"/>
</dbReference>
<dbReference type="AlphaFoldDB" id="A0A1X2HY28"/>
<name>A0A1X2HY28_9FUNG</name>
<keyword evidence="2" id="KW-1185">Reference proteome</keyword>
<dbReference type="OrthoDB" id="2288224at2759"/>
<sequence length="253" mass="28658">MKVQTLVLGDYGATSTFRLYRFPMPASPPLTSSSSSSTSPSTLGIKQDHAAVYYYCLEDLERLSILSPTSSLRHINTFQLYRDCPSAFCKNANNGYTYANTQVLYDLAILFKSSLLTDLCQLTEYTPLDEQYSILQRIPKLDTRKLLHQQKQQSVSLLSSIGNNIHMHLVEQVLNPVRLDGQEWFLQPWIQQQQCQQSKPLIIRLSPPQEDHQPESDVPSTSTDDVIHTKAIILIVTTPVSTQTWASCTPFIY</sequence>
<gene>
    <name evidence="1" type="ORF">BCR42DRAFT_428718</name>
</gene>
<evidence type="ECO:0000313" key="1">
    <source>
        <dbReference type="EMBL" id="ORZ05106.1"/>
    </source>
</evidence>
<reference evidence="1 2" key="1">
    <citation type="submission" date="2016-07" db="EMBL/GenBank/DDBJ databases">
        <title>Pervasive Adenine N6-methylation of Active Genes in Fungi.</title>
        <authorList>
            <consortium name="DOE Joint Genome Institute"/>
            <person name="Mondo S.J."/>
            <person name="Dannebaum R.O."/>
            <person name="Kuo R.C."/>
            <person name="Labutti K."/>
            <person name="Haridas S."/>
            <person name="Kuo A."/>
            <person name="Salamov A."/>
            <person name="Ahrendt S.R."/>
            <person name="Lipzen A."/>
            <person name="Sullivan W."/>
            <person name="Andreopoulos W.B."/>
            <person name="Clum A."/>
            <person name="Lindquist E."/>
            <person name="Daum C."/>
            <person name="Ramamoorthy G.K."/>
            <person name="Gryganskyi A."/>
            <person name="Culley D."/>
            <person name="Magnuson J.K."/>
            <person name="James T.Y."/>
            <person name="O'Malley M.A."/>
            <person name="Stajich J.E."/>
            <person name="Spatafora J.W."/>
            <person name="Visel A."/>
            <person name="Grigoriev I.V."/>
        </authorList>
    </citation>
    <scope>NUCLEOTIDE SEQUENCE [LARGE SCALE GENOMIC DNA]</scope>
    <source>
        <strain evidence="1 2">NRRL 1336</strain>
    </source>
</reference>
<proteinExistence type="predicted"/>
<accession>A0A1X2HY28</accession>